<feature type="compositionally biased region" description="Polar residues" evidence="1">
    <location>
        <begin position="45"/>
        <end position="62"/>
    </location>
</feature>
<evidence type="ECO:0000313" key="5">
    <source>
        <dbReference type="Proteomes" id="UP000177215"/>
    </source>
</evidence>
<gene>
    <name evidence="4" type="ORF">A3B35_02005</name>
</gene>
<protein>
    <recommendedName>
        <fullName evidence="3">DUF7282 domain-containing protein</fullName>
    </recommendedName>
</protein>
<comment type="caution">
    <text evidence="4">The sequence shown here is derived from an EMBL/GenBank/DDBJ whole genome shotgun (WGS) entry which is preliminary data.</text>
</comment>
<keyword evidence="2" id="KW-0812">Transmembrane</keyword>
<name>A0A1F6ETA6_9BACT</name>
<evidence type="ECO:0000259" key="3">
    <source>
        <dbReference type="Pfam" id="PF23951"/>
    </source>
</evidence>
<feature type="domain" description="DUF7282" evidence="3">
    <location>
        <begin position="82"/>
        <end position="167"/>
    </location>
</feature>
<sequence>MPSKPSIDLNSPSNRIVAGIILALVFIGGWWLIATNASNGGKASIETQNDQLTGSSSEQVQPGSVLGPLSEETPTITASSESIDVADQGAGMSVKVKEASLVQTGWIAVRDGNGRTLGAGRFEPGVHTDVDVPLLRTTEAGQSYQALIYVDDGDKEFDLHKDILVTKEDGSVAGDIFSAL</sequence>
<dbReference type="Pfam" id="PF23951">
    <property type="entry name" value="DUF7282"/>
    <property type="match status" value="1"/>
</dbReference>
<evidence type="ECO:0000313" key="4">
    <source>
        <dbReference type="EMBL" id="OGG76847.1"/>
    </source>
</evidence>
<dbReference type="InterPro" id="IPR055706">
    <property type="entry name" value="Slg1/2_DUF7282"/>
</dbReference>
<keyword evidence="2" id="KW-0472">Membrane</keyword>
<accession>A0A1F6ETA6</accession>
<feature type="region of interest" description="Disordered" evidence="1">
    <location>
        <begin position="45"/>
        <end position="73"/>
    </location>
</feature>
<dbReference type="EMBL" id="MFMC01000036">
    <property type="protein sequence ID" value="OGG76847.1"/>
    <property type="molecule type" value="Genomic_DNA"/>
</dbReference>
<proteinExistence type="predicted"/>
<feature type="transmembrane region" description="Helical" evidence="2">
    <location>
        <begin position="16"/>
        <end position="34"/>
    </location>
</feature>
<reference evidence="4 5" key="1">
    <citation type="journal article" date="2016" name="Nat. Commun.">
        <title>Thousands of microbial genomes shed light on interconnected biogeochemical processes in an aquifer system.</title>
        <authorList>
            <person name="Anantharaman K."/>
            <person name="Brown C.T."/>
            <person name="Hug L.A."/>
            <person name="Sharon I."/>
            <person name="Castelle C.J."/>
            <person name="Probst A.J."/>
            <person name="Thomas B.C."/>
            <person name="Singh A."/>
            <person name="Wilkins M.J."/>
            <person name="Karaoz U."/>
            <person name="Brodie E.L."/>
            <person name="Williams K.H."/>
            <person name="Hubbard S.S."/>
            <person name="Banfield J.F."/>
        </authorList>
    </citation>
    <scope>NUCLEOTIDE SEQUENCE [LARGE SCALE GENOMIC DNA]</scope>
</reference>
<dbReference type="AlphaFoldDB" id="A0A1F6ETA6"/>
<evidence type="ECO:0000256" key="2">
    <source>
        <dbReference type="SAM" id="Phobius"/>
    </source>
</evidence>
<dbReference type="STRING" id="1798515.A3B35_02005"/>
<keyword evidence="2" id="KW-1133">Transmembrane helix</keyword>
<organism evidence="4 5">
    <name type="scientific">Candidatus Kaiserbacteria bacterium RIFCSPLOWO2_01_FULL_54_24</name>
    <dbReference type="NCBI Taxonomy" id="1798515"/>
    <lineage>
        <taxon>Bacteria</taxon>
        <taxon>Candidatus Kaiseribacteriota</taxon>
    </lineage>
</organism>
<dbReference type="Proteomes" id="UP000177215">
    <property type="component" value="Unassembled WGS sequence"/>
</dbReference>
<evidence type="ECO:0000256" key="1">
    <source>
        <dbReference type="SAM" id="MobiDB-lite"/>
    </source>
</evidence>